<keyword evidence="2" id="KW-1185">Reference proteome</keyword>
<evidence type="ECO:0000313" key="1">
    <source>
        <dbReference type="EMBL" id="ABQ27190.1"/>
    </source>
</evidence>
<protein>
    <submittedName>
        <fullName evidence="1">Uncharacterized protein</fullName>
    </submittedName>
</protein>
<name>A5G5X2_GEOUR</name>
<proteinExistence type="predicted"/>
<accession>A5G5X2</accession>
<dbReference type="Proteomes" id="UP000006695">
    <property type="component" value="Chromosome"/>
</dbReference>
<dbReference type="KEGG" id="gur:Gura_3018"/>
<organism evidence="1 2">
    <name type="scientific">Geotalea uraniireducens (strain Rf4)</name>
    <name type="common">Geobacter uraniireducens</name>
    <dbReference type="NCBI Taxonomy" id="351605"/>
    <lineage>
        <taxon>Bacteria</taxon>
        <taxon>Pseudomonadati</taxon>
        <taxon>Thermodesulfobacteriota</taxon>
        <taxon>Desulfuromonadia</taxon>
        <taxon>Geobacterales</taxon>
        <taxon>Geobacteraceae</taxon>
        <taxon>Geotalea</taxon>
    </lineage>
</organism>
<gene>
    <name evidence="1" type="ordered locus">Gura_3018</name>
</gene>
<dbReference type="STRING" id="351605.Gura_3018"/>
<sequence>MIVKNKILIVTIVFVAGLAVFTKCNFADDLSKIDKQTTISNVLKSLDKPILYYGKVLDNNNLPVISAQVSIQIIQAVGVKEIVLSTDNQGIFEVSAINGSGLLVNKITASGYDYLRINRAKGHDEYENDGSTVIDRNNPVVFTMRKKEPPTVVIPGDISVVFKKDVKYYEVDLVDMVDGAPYYLKRYHSDNAHADLKARVEYISAEDAYNFILETPDADSGIIALDQMLYVPPETGYKNIYKVKVTNGQMFKTYLYIKSRGGGIYSNLDIKFVNQNGEVFFKAEVWTNPLGERNLDFDGDKYRAYLANKNASAERMGTKPQ</sequence>
<dbReference type="HOGENOM" id="CLU_873640_0_0_7"/>
<dbReference type="EMBL" id="CP000698">
    <property type="protein sequence ID" value="ABQ27190.1"/>
    <property type="molecule type" value="Genomic_DNA"/>
</dbReference>
<evidence type="ECO:0000313" key="2">
    <source>
        <dbReference type="Proteomes" id="UP000006695"/>
    </source>
</evidence>
<dbReference type="AlphaFoldDB" id="A5G5X2"/>
<reference evidence="1 2" key="1">
    <citation type="submission" date="2007-05" db="EMBL/GenBank/DDBJ databases">
        <title>Complete sequence of Geobacter uraniireducens Rf4.</title>
        <authorList>
            <consortium name="US DOE Joint Genome Institute"/>
            <person name="Copeland A."/>
            <person name="Lucas S."/>
            <person name="Lapidus A."/>
            <person name="Barry K."/>
            <person name="Detter J.C."/>
            <person name="Glavina del Rio T."/>
            <person name="Hammon N."/>
            <person name="Israni S."/>
            <person name="Dalin E."/>
            <person name="Tice H."/>
            <person name="Pitluck S."/>
            <person name="Chertkov O."/>
            <person name="Brettin T."/>
            <person name="Bruce D."/>
            <person name="Han C."/>
            <person name="Schmutz J."/>
            <person name="Larimer F."/>
            <person name="Land M."/>
            <person name="Hauser L."/>
            <person name="Kyrpides N."/>
            <person name="Mikhailova N."/>
            <person name="Shelobolina E."/>
            <person name="Aklujkar M."/>
            <person name="Lovley D."/>
            <person name="Richardson P."/>
        </authorList>
    </citation>
    <scope>NUCLEOTIDE SEQUENCE [LARGE SCALE GENOMIC DNA]</scope>
    <source>
        <strain evidence="1 2">Rf4</strain>
    </source>
</reference>